<dbReference type="OrthoDB" id="6234762at2759"/>
<evidence type="ECO:0000313" key="8">
    <source>
        <dbReference type="Proteomes" id="UP000801492"/>
    </source>
</evidence>
<dbReference type="GO" id="GO:0031966">
    <property type="term" value="C:mitochondrial membrane"/>
    <property type="evidence" value="ECO:0007669"/>
    <property type="project" value="UniProtKB-SubCell"/>
</dbReference>
<gene>
    <name evidence="7" type="ORF">ILUMI_06252</name>
</gene>
<keyword evidence="4" id="KW-0496">Mitochondrion</keyword>
<evidence type="ECO:0000256" key="6">
    <source>
        <dbReference type="SAM" id="Phobius"/>
    </source>
</evidence>
<accession>A0A8K0DFZ1</accession>
<keyword evidence="8" id="KW-1185">Reference proteome</keyword>
<evidence type="ECO:0000256" key="2">
    <source>
        <dbReference type="ARBA" id="ARBA00022692"/>
    </source>
</evidence>
<sequence length="217" mass="24233">MALLKGKFSEIPSDAVILSEDDAVRYQTKVLKDWKKKSDVWAFNHGSTILASVSAISGIYINNYYRLKFRLAHYGQIATYLPVCIIPAAMSFVLHSTFVLPSVVLQKDCAVCIEMRASAIQAGMGSVFPAVLAPIAASSLALRYNTYQVPYLVKEPMKVFQLWKKQTKPISNILFAIFVGQALLGSLVTYLEAKSIERVNDKLTLLGYELERQDELM</sequence>
<dbReference type="EMBL" id="VTPC01002517">
    <property type="protein sequence ID" value="KAF2899935.1"/>
    <property type="molecule type" value="Genomic_DNA"/>
</dbReference>
<evidence type="ECO:0000256" key="5">
    <source>
        <dbReference type="ARBA" id="ARBA00023136"/>
    </source>
</evidence>
<feature type="transmembrane region" description="Helical" evidence="6">
    <location>
        <begin position="41"/>
        <end position="60"/>
    </location>
</feature>
<dbReference type="PANTHER" id="PTHR16296">
    <property type="entry name" value="UNCHARACTERIZED HYPOTHALAMUS PROTEIN HT007"/>
    <property type="match status" value="1"/>
</dbReference>
<evidence type="ECO:0000313" key="7">
    <source>
        <dbReference type="EMBL" id="KAF2899935.1"/>
    </source>
</evidence>
<proteinExistence type="predicted"/>
<dbReference type="Pfam" id="PF07114">
    <property type="entry name" value="TMEM126"/>
    <property type="match status" value="1"/>
</dbReference>
<protein>
    <recommendedName>
        <fullName evidence="9">Transmembrane protein 126A</fullName>
    </recommendedName>
</protein>
<evidence type="ECO:0000256" key="3">
    <source>
        <dbReference type="ARBA" id="ARBA00022989"/>
    </source>
</evidence>
<comment type="caution">
    <text evidence="7">The sequence shown here is derived from an EMBL/GenBank/DDBJ whole genome shotgun (WGS) entry which is preliminary data.</text>
</comment>
<comment type="subcellular location">
    <subcellularLocation>
        <location evidence="1">Mitochondrion membrane</location>
        <topology evidence="1">Multi-pass membrane protein</topology>
    </subcellularLocation>
</comment>
<evidence type="ECO:0000256" key="1">
    <source>
        <dbReference type="ARBA" id="ARBA00004225"/>
    </source>
</evidence>
<feature type="transmembrane region" description="Helical" evidence="6">
    <location>
        <begin position="173"/>
        <end position="193"/>
    </location>
</feature>
<feature type="transmembrane region" description="Helical" evidence="6">
    <location>
        <begin position="117"/>
        <end position="142"/>
    </location>
</feature>
<dbReference type="AlphaFoldDB" id="A0A8K0DFZ1"/>
<name>A0A8K0DFZ1_IGNLU</name>
<organism evidence="7 8">
    <name type="scientific">Ignelater luminosus</name>
    <name type="common">Cucubano</name>
    <name type="synonym">Pyrophorus luminosus</name>
    <dbReference type="NCBI Taxonomy" id="2038154"/>
    <lineage>
        <taxon>Eukaryota</taxon>
        <taxon>Metazoa</taxon>
        <taxon>Ecdysozoa</taxon>
        <taxon>Arthropoda</taxon>
        <taxon>Hexapoda</taxon>
        <taxon>Insecta</taxon>
        <taxon>Pterygota</taxon>
        <taxon>Neoptera</taxon>
        <taxon>Endopterygota</taxon>
        <taxon>Coleoptera</taxon>
        <taxon>Polyphaga</taxon>
        <taxon>Elateriformia</taxon>
        <taxon>Elateroidea</taxon>
        <taxon>Elateridae</taxon>
        <taxon>Agrypninae</taxon>
        <taxon>Pyrophorini</taxon>
        <taxon>Ignelater</taxon>
    </lineage>
</organism>
<reference evidence="7" key="1">
    <citation type="submission" date="2019-08" db="EMBL/GenBank/DDBJ databases">
        <title>The genome of the North American firefly Photinus pyralis.</title>
        <authorList>
            <consortium name="Photinus pyralis genome working group"/>
            <person name="Fallon T.R."/>
            <person name="Sander Lower S.E."/>
            <person name="Weng J.-K."/>
        </authorList>
    </citation>
    <scope>NUCLEOTIDE SEQUENCE</scope>
    <source>
        <strain evidence="7">TRF0915ILg1</strain>
        <tissue evidence="7">Whole body</tissue>
    </source>
</reference>
<keyword evidence="5 6" id="KW-0472">Membrane</keyword>
<dbReference type="InterPro" id="IPR009801">
    <property type="entry name" value="TMEM126"/>
</dbReference>
<keyword evidence="2 6" id="KW-0812">Transmembrane</keyword>
<dbReference type="Proteomes" id="UP000801492">
    <property type="component" value="Unassembled WGS sequence"/>
</dbReference>
<evidence type="ECO:0008006" key="9">
    <source>
        <dbReference type="Google" id="ProtNLM"/>
    </source>
</evidence>
<evidence type="ECO:0000256" key="4">
    <source>
        <dbReference type="ARBA" id="ARBA00023128"/>
    </source>
</evidence>
<feature type="transmembrane region" description="Helical" evidence="6">
    <location>
        <begin position="80"/>
        <end position="105"/>
    </location>
</feature>
<keyword evidence="3 6" id="KW-1133">Transmembrane helix</keyword>
<dbReference type="PANTHER" id="PTHR16296:SF2">
    <property type="entry name" value="TRANSMEMBRANE PROTEIN 126A"/>
    <property type="match status" value="1"/>
</dbReference>
<dbReference type="GO" id="GO:0032981">
    <property type="term" value="P:mitochondrial respiratory chain complex I assembly"/>
    <property type="evidence" value="ECO:0007669"/>
    <property type="project" value="TreeGrafter"/>
</dbReference>